<keyword evidence="2" id="KW-1133">Transmembrane helix</keyword>
<feature type="domain" description="J" evidence="3">
    <location>
        <begin position="4"/>
        <end position="68"/>
    </location>
</feature>
<dbReference type="PANTHER" id="PTHR43096:SF58">
    <property type="entry name" value="CHAPERONE DNAJ-DOMAIN SUPERFAMILY PROTEIN"/>
    <property type="match status" value="1"/>
</dbReference>
<reference evidence="4 5" key="1">
    <citation type="journal article" date="2014" name="PLoS Genet.">
        <title>Phylogenetically driven sequencing of extremely halophilic archaea reveals strategies for static and dynamic osmo-response.</title>
        <authorList>
            <person name="Becker E.A."/>
            <person name="Seitzer P.M."/>
            <person name="Tritt A."/>
            <person name="Larsen D."/>
            <person name="Krusor M."/>
            <person name="Yao A.I."/>
            <person name="Wu D."/>
            <person name="Madern D."/>
            <person name="Eisen J.A."/>
            <person name="Darling A.E."/>
            <person name="Facciotti M.T."/>
        </authorList>
    </citation>
    <scope>NUCLEOTIDE SEQUENCE [LARGE SCALE GENOMIC DNA]</scope>
    <source>
        <strain evidence="4 5">JCM 10879</strain>
    </source>
</reference>
<feature type="compositionally biased region" description="Basic and acidic residues" evidence="1">
    <location>
        <begin position="139"/>
        <end position="150"/>
    </location>
</feature>
<dbReference type="PROSITE" id="PS50076">
    <property type="entry name" value="DNAJ_2"/>
    <property type="match status" value="1"/>
</dbReference>
<organism evidence="4 5">
    <name type="scientific">Halobiforma nitratireducens JCM 10879</name>
    <dbReference type="NCBI Taxonomy" id="1227454"/>
    <lineage>
        <taxon>Archaea</taxon>
        <taxon>Methanobacteriati</taxon>
        <taxon>Methanobacteriota</taxon>
        <taxon>Stenosarchaea group</taxon>
        <taxon>Halobacteria</taxon>
        <taxon>Halobacteriales</taxon>
        <taxon>Natrialbaceae</taxon>
        <taxon>Halobiforma</taxon>
    </lineage>
</organism>
<gene>
    <name evidence="4" type="ORF">C446_16395</name>
</gene>
<dbReference type="OrthoDB" id="11397at2157"/>
<dbReference type="eggNOG" id="arCOG02846">
    <property type="taxonomic scope" value="Archaea"/>
</dbReference>
<feature type="compositionally biased region" description="Basic and acidic residues" evidence="1">
    <location>
        <begin position="90"/>
        <end position="109"/>
    </location>
</feature>
<dbReference type="InterPro" id="IPR036869">
    <property type="entry name" value="J_dom_sf"/>
</dbReference>
<accession>M0LCT5</accession>
<dbReference type="PATRIC" id="fig|1227454.3.peg.3360"/>
<feature type="transmembrane region" description="Helical" evidence="2">
    <location>
        <begin position="248"/>
        <end position="267"/>
    </location>
</feature>
<feature type="transmembrane region" description="Helical" evidence="2">
    <location>
        <begin position="222"/>
        <end position="242"/>
    </location>
</feature>
<dbReference type="STRING" id="1227454.C446_16395"/>
<dbReference type="PANTHER" id="PTHR43096">
    <property type="entry name" value="DNAJ HOMOLOG 1, MITOCHONDRIAL-RELATED"/>
    <property type="match status" value="1"/>
</dbReference>
<feature type="compositionally biased region" description="Low complexity" evidence="1">
    <location>
        <begin position="117"/>
        <end position="132"/>
    </location>
</feature>
<dbReference type="RefSeq" id="WP_006674159.1">
    <property type="nucleotide sequence ID" value="NZ_AOMA01000170.1"/>
</dbReference>
<feature type="transmembrane region" description="Helical" evidence="2">
    <location>
        <begin position="274"/>
        <end position="292"/>
    </location>
</feature>
<feature type="region of interest" description="Disordered" evidence="1">
    <location>
        <begin position="46"/>
        <end position="204"/>
    </location>
</feature>
<evidence type="ECO:0000259" key="3">
    <source>
        <dbReference type="PROSITE" id="PS50076"/>
    </source>
</evidence>
<keyword evidence="2" id="KW-0472">Membrane</keyword>
<feature type="compositionally biased region" description="Basic and acidic residues" evidence="1">
    <location>
        <begin position="58"/>
        <end position="73"/>
    </location>
</feature>
<dbReference type="EMBL" id="AOMA01000170">
    <property type="protein sequence ID" value="EMA30923.1"/>
    <property type="molecule type" value="Genomic_DNA"/>
</dbReference>
<evidence type="ECO:0000256" key="2">
    <source>
        <dbReference type="SAM" id="Phobius"/>
    </source>
</evidence>
<dbReference type="Proteomes" id="UP000011607">
    <property type="component" value="Unassembled WGS sequence"/>
</dbReference>
<name>M0LCT5_9EURY</name>
<dbReference type="SUPFAM" id="SSF46565">
    <property type="entry name" value="Chaperone J-domain"/>
    <property type="match status" value="1"/>
</dbReference>
<dbReference type="GO" id="GO:0042026">
    <property type="term" value="P:protein refolding"/>
    <property type="evidence" value="ECO:0007669"/>
    <property type="project" value="TreeGrafter"/>
</dbReference>
<dbReference type="GO" id="GO:0005737">
    <property type="term" value="C:cytoplasm"/>
    <property type="evidence" value="ECO:0007669"/>
    <property type="project" value="TreeGrafter"/>
</dbReference>
<keyword evidence="4" id="KW-0346">Stress response</keyword>
<keyword evidence="5" id="KW-1185">Reference proteome</keyword>
<dbReference type="AlphaFoldDB" id="M0LCT5"/>
<dbReference type="SMART" id="SM00271">
    <property type="entry name" value="DnaJ"/>
    <property type="match status" value="1"/>
</dbReference>
<dbReference type="GO" id="GO:0051082">
    <property type="term" value="F:unfolded protein binding"/>
    <property type="evidence" value="ECO:0007669"/>
    <property type="project" value="TreeGrafter"/>
</dbReference>
<dbReference type="CDD" id="cd06257">
    <property type="entry name" value="DnaJ"/>
    <property type="match status" value="1"/>
</dbReference>
<comment type="caution">
    <text evidence="4">The sequence shown here is derived from an EMBL/GenBank/DDBJ whole genome shotgun (WGS) entry which is preliminary data.</text>
</comment>
<feature type="compositionally biased region" description="Low complexity" evidence="1">
    <location>
        <begin position="151"/>
        <end position="179"/>
    </location>
</feature>
<dbReference type="InterPro" id="IPR001623">
    <property type="entry name" value="DnaJ_domain"/>
</dbReference>
<proteinExistence type="predicted"/>
<sequence>MVETYYEVLEVDPDATQADIEAAYRERVLETHPDQSDDADAATEFQRVTEAESVLSDESERARYDRLGHDAYVRLEGGPTLEDTGTTADSTDRTETSAADSTDRTRTDSADGGTGGSRRSTTTAGSAGSGTSTRHRWERVKEEVRQERSDSSAGFSAGAHTGTSTGVSGTTETVTGFGSATETASGENSRSDEPEAGEDTDDGYTVHDWNGEIHFEWEGRPFTQAAAVTLACIWVLYPLLVYSTVTPAFPLGINGIVAACTLALVAYTLTFPRVATAVFGTWGVVLPAVAHWTPLLSPTSLRGMIAIGLVWVPLGYAVAVWWALRP</sequence>
<evidence type="ECO:0000256" key="1">
    <source>
        <dbReference type="SAM" id="MobiDB-lite"/>
    </source>
</evidence>
<keyword evidence="2" id="KW-0812">Transmembrane</keyword>
<dbReference type="Pfam" id="PF00226">
    <property type="entry name" value="DnaJ"/>
    <property type="match status" value="1"/>
</dbReference>
<feature type="transmembrane region" description="Helical" evidence="2">
    <location>
        <begin position="304"/>
        <end position="324"/>
    </location>
</feature>
<evidence type="ECO:0000313" key="5">
    <source>
        <dbReference type="Proteomes" id="UP000011607"/>
    </source>
</evidence>
<dbReference type="Gene3D" id="1.10.287.110">
    <property type="entry name" value="DnaJ domain"/>
    <property type="match status" value="1"/>
</dbReference>
<protein>
    <submittedName>
        <fullName evidence="4">Heat shock protein DnaJ domain-containing protein</fullName>
    </submittedName>
</protein>
<evidence type="ECO:0000313" key="4">
    <source>
        <dbReference type="EMBL" id="EMA30923.1"/>
    </source>
</evidence>
<dbReference type="PRINTS" id="PR00625">
    <property type="entry name" value="JDOMAIN"/>
</dbReference>